<evidence type="ECO:0000256" key="2">
    <source>
        <dbReference type="ARBA" id="ARBA00022898"/>
    </source>
</evidence>
<organism evidence="7 8">
    <name type="scientific">Elongatibacter sediminis</name>
    <dbReference type="NCBI Taxonomy" id="3119006"/>
    <lineage>
        <taxon>Bacteria</taxon>
        <taxon>Pseudomonadati</taxon>
        <taxon>Pseudomonadota</taxon>
        <taxon>Gammaproteobacteria</taxon>
        <taxon>Chromatiales</taxon>
        <taxon>Wenzhouxiangellaceae</taxon>
        <taxon>Elongatibacter</taxon>
    </lineage>
</organism>
<dbReference type="InterPro" id="IPR015424">
    <property type="entry name" value="PyrdxlP-dep_Trfase"/>
</dbReference>
<dbReference type="Pfam" id="PF00155">
    <property type="entry name" value="Aminotran_1_2"/>
    <property type="match status" value="1"/>
</dbReference>
<proteinExistence type="inferred from homology"/>
<evidence type="ECO:0000256" key="5">
    <source>
        <dbReference type="ARBA" id="ARBA00023163"/>
    </source>
</evidence>
<dbReference type="CDD" id="cd00609">
    <property type="entry name" value="AAT_like"/>
    <property type="match status" value="1"/>
</dbReference>
<gene>
    <name evidence="7" type="ORF">V3330_02925</name>
</gene>
<dbReference type="Proteomes" id="UP001359886">
    <property type="component" value="Unassembled WGS sequence"/>
</dbReference>
<evidence type="ECO:0000256" key="4">
    <source>
        <dbReference type="ARBA" id="ARBA00023125"/>
    </source>
</evidence>
<dbReference type="PANTHER" id="PTHR46577:SF1">
    <property type="entry name" value="HTH-TYPE TRANSCRIPTIONAL REGULATORY PROTEIN GABR"/>
    <property type="match status" value="1"/>
</dbReference>
<dbReference type="SUPFAM" id="SSF46785">
    <property type="entry name" value="Winged helix' DNA-binding domain"/>
    <property type="match status" value="1"/>
</dbReference>
<feature type="domain" description="HTH gntR-type" evidence="6">
    <location>
        <begin position="14"/>
        <end position="82"/>
    </location>
</feature>
<protein>
    <submittedName>
        <fullName evidence="7">PLP-dependent aminotransferase family protein</fullName>
    </submittedName>
</protein>
<keyword evidence="7" id="KW-0032">Aminotransferase</keyword>
<comment type="caution">
    <text evidence="7">The sequence shown here is derived from an EMBL/GenBank/DDBJ whole genome shotgun (WGS) entry which is preliminary data.</text>
</comment>
<dbReference type="InterPro" id="IPR000524">
    <property type="entry name" value="Tscrpt_reg_HTH_GntR"/>
</dbReference>
<accession>A0AAW9RDS2</accession>
<dbReference type="InterPro" id="IPR036388">
    <property type="entry name" value="WH-like_DNA-bd_sf"/>
</dbReference>
<dbReference type="InterPro" id="IPR036390">
    <property type="entry name" value="WH_DNA-bd_sf"/>
</dbReference>
<dbReference type="GO" id="GO:0003677">
    <property type="term" value="F:DNA binding"/>
    <property type="evidence" value="ECO:0007669"/>
    <property type="project" value="UniProtKB-KW"/>
</dbReference>
<keyword evidence="8" id="KW-1185">Reference proteome</keyword>
<dbReference type="GO" id="GO:0008483">
    <property type="term" value="F:transaminase activity"/>
    <property type="evidence" value="ECO:0007669"/>
    <property type="project" value="UniProtKB-KW"/>
</dbReference>
<dbReference type="GO" id="GO:0003700">
    <property type="term" value="F:DNA-binding transcription factor activity"/>
    <property type="evidence" value="ECO:0007669"/>
    <property type="project" value="InterPro"/>
</dbReference>
<keyword evidence="3" id="KW-0805">Transcription regulation</keyword>
<dbReference type="PROSITE" id="PS50949">
    <property type="entry name" value="HTH_GNTR"/>
    <property type="match status" value="1"/>
</dbReference>
<dbReference type="PANTHER" id="PTHR46577">
    <property type="entry name" value="HTH-TYPE TRANSCRIPTIONAL REGULATORY PROTEIN GABR"/>
    <property type="match status" value="1"/>
</dbReference>
<dbReference type="Gene3D" id="1.10.10.10">
    <property type="entry name" value="Winged helix-like DNA-binding domain superfamily/Winged helix DNA-binding domain"/>
    <property type="match status" value="1"/>
</dbReference>
<evidence type="ECO:0000259" key="6">
    <source>
        <dbReference type="PROSITE" id="PS50949"/>
    </source>
</evidence>
<dbReference type="InterPro" id="IPR051446">
    <property type="entry name" value="HTH_trans_reg/aminotransferase"/>
</dbReference>
<keyword evidence="2" id="KW-0663">Pyridoxal phosphate</keyword>
<dbReference type="RefSeq" id="WP_354693894.1">
    <property type="nucleotide sequence ID" value="NZ_JAZHOG010000002.1"/>
</dbReference>
<dbReference type="CDD" id="cd07377">
    <property type="entry name" value="WHTH_GntR"/>
    <property type="match status" value="1"/>
</dbReference>
<dbReference type="PRINTS" id="PR00035">
    <property type="entry name" value="HTHGNTR"/>
</dbReference>
<dbReference type="Gene3D" id="3.40.640.10">
    <property type="entry name" value="Type I PLP-dependent aspartate aminotransferase-like (Major domain)"/>
    <property type="match status" value="1"/>
</dbReference>
<keyword evidence="5" id="KW-0804">Transcription</keyword>
<dbReference type="AlphaFoldDB" id="A0AAW9RDS2"/>
<evidence type="ECO:0000313" key="7">
    <source>
        <dbReference type="EMBL" id="MEJ8566570.1"/>
    </source>
</evidence>
<dbReference type="EMBL" id="JAZHOG010000002">
    <property type="protein sequence ID" value="MEJ8566570.1"/>
    <property type="molecule type" value="Genomic_DNA"/>
</dbReference>
<dbReference type="InterPro" id="IPR004839">
    <property type="entry name" value="Aminotransferase_I/II_large"/>
</dbReference>
<dbReference type="SUPFAM" id="SSF53383">
    <property type="entry name" value="PLP-dependent transferases"/>
    <property type="match status" value="1"/>
</dbReference>
<dbReference type="Pfam" id="PF00392">
    <property type="entry name" value="GntR"/>
    <property type="match status" value="1"/>
</dbReference>
<sequence>MNESLIYLDPDSKQSLQTQIRQKLVDAVLKGAYPPGTRLPSSRKMAEQLGVARNTVVLAYEQLIEEGYLVSRERSGIFVNESVRENRIGVHQAQTPDAEQVARWKSRIRTDVGERPEFDWPANWQQHPFPFIDGHFDASLYPTASWREASRMALGDRVVNEGTVTEGDADDPMLIDEIRSKMLPRRGITAQPDEILITLGEQNALFLLVQLLAGSGIQVAVEEPGNPRIRQLLRQSGAAVRPQPVDEQGMVIDDRLDRSQLVYVTPSHQVPTAVTMPNERREQLLKKAHERDQIIIEDDFEHERNYLGQPHPALRGMDRDNRVIYVSALPRVLAPGLRIGFMVAAPELIRAARRLRQLVVGRPSLVNQRTAAYFLSLGHYDSFMARLHQEMRVRWTALRDALNHYRPKSIVTTPNQGGTAFWVRAPDDIEVERLTRTAAKRGILIEPDTHYHANRDTSRNCFRMGVTSIPEKRIREGVERLRELMWELSKVEGTQLDPDDPHLLRGDELQSAMSGATLIYRTVYCDPCVIELRRNGSMAGRAGAANEDCDEGRWWCEGDLWHRQWQRWAYGEESAYHVTLDGQHIRWYNDSGRLVDEAILHRPEP</sequence>
<dbReference type="GO" id="GO:0030170">
    <property type="term" value="F:pyridoxal phosphate binding"/>
    <property type="evidence" value="ECO:0007669"/>
    <property type="project" value="InterPro"/>
</dbReference>
<keyword evidence="4" id="KW-0238">DNA-binding</keyword>
<dbReference type="InterPro" id="IPR015421">
    <property type="entry name" value="PyrdxlP-dep_Trfase_major"/>
</dbReference>
<evidence type="ECO:0000313" key="8">
    <source>
        <dbReference type="Proteomes" id="UP001359886"/>
    </source>
</evidence>
<dbReference type="SMART" id="SM00345">
    <property type="entry name" value="HTH_GNTR"/>
    <property type="match status" value="1"/>
</dbReference>
<evidence type="ECO:0000256" key="1">
    <source>
        <dbReference type="ARBA" id="ARBA00005384"/>
    </source>
</evidence>
<reference evidence="7 8" key="1">
    <citation type="submission" date="2024-02" db="EMBL/GenBank/DDBJ databases">
        <title>A novel Wenzhouxiangellaceae bacterium, isolated from coastal sediments.</title>
        <authorList>
            <person name="Du Z.-J."/>
            <person name="Ye Y.-Q."/>
            <person name="Zhang X.-Y."/>
        </authorList>
    </citation>
    <scope>NUCLEOTIDE SEQUENCE [LARGE SCALE GENOMIC DNA]</scope>
    <source>
        <strain evidence="7 8">CH-27</strain>
    </source>
</reference>
<keyword evidence="7" id="KW-0808">Transferase</keyword>
<evidence type="ECO:0000256" key="3">
    <source>
        <dbReference type="ARBA" id="ARBA00023015"/>
    </source>
</evidence>
<name>A0AAW9RDS2_9GAMM</name>
<comment type="similarity">
    <text evidence="1">In the C-terminal section; belongs to the class-I pyridoxal-phosphate-dependent aminotransferase family.</text>
</comment>